<dbReference type="SMART" id="SM00368">
    <property type="entry name" value="LRR_RI"/>
    <property type="match status" value="5"/>
</dbReference>
<dbReference type="InterPro" id="IPR032675">
    <property type="entry name" value="LRR_dom_sf"/>
</dbReference>
<dbReference type="SUPFAM" id="SSF52047">
    <property type="entry name" value="RNI-like"/>
    <property type="match status" value="1"/>
</dbReference>
<sequence>MVKSPTSSITGARVSRGRLSKSSKSKTSYSAIWENDFDLYFQRLCNQENVSNIINFTALQDEPSLRSFGSNLSLSRKSRRSSQLQANIYNTILTIYENAETKTNLTKIIIKYLKLQPKLIEVLGKALKSFSSVTILKLEFCNLKHEQIILLKEILKENINITELSIAGNPNEFQTFHQLLKKNKLEYVSMKLCEIDDRGVEKIAKVLRVFDHPLIYLNLSSNKISSEGTKHLSQMLRINRNLKGLNLCDNWITDEGVNVIMEALKKFSLSQDELYIRRKRIFDYLLRRKDLLLKGLVSPGSTSVEITSSRSKKSASKLKDSTAKLIKGRSSSIMKKRPTSASSSRKFSTPSSSKRMNDEFEKLLGKDLHPFVKDSQPSELEIFCTGNLTLVHLNLSYNKITKDGIQDIINTLIHQDTIILNKEEGLSSIVLEGYPDCIDKLKEIIEIIYHKLTKTYTISSKTLTNSSLRKNRSTSRKSI</sequence>
<dbReference type="OrthoDB" id="120976at2759"/>
<dbReference type="InterPro" id="IPR001611">
    <property type="entry name" value="Leu-rich_rpt"/>
</dbReference>
<dbReference type="InParanoid" id="A0A7F5QYE5"/>
<dbReference type="KEGG" id="apln:108733500"/>
<evidence type="ECO:0000256" key="1">
    <source>
        <dbReference type="SAM" id="MobiDB-lite"/>
    </source>
</evidence>
<dbReference type="PANTHER" id="PTHR46984">
    <property type="entry name" value="LEUCINE-RICH REPEAT-CONTAINING PROTEIN 71"/>
    <property type="match status" value="1"/>
</dbReference>
<dbReference type="Pfam" id="PF13516">
    <property type="entry name" value="LRR_6"/>
    <property type="match status" value="4"/>
</dbReference>
<feature type="region of interest" description="Disordered" evidence="1">
    <location>
        <begin position="301"/>
        <end position="356"/>
    </location>
</feature>
<dbReference type="Proteomes" id="UP000192223">
    <property type="component" value="Unplaced"/>
</dbReference>
<organism evidence="2 3">
    <name type="scientific">Agrilus planipennis</name>
    <name type="common">Emerald ash borer</name>
    <name type="synonym">Agrilus marcopoli</name>
    <dbReference type="NCBI Taxonomy" id="224129"/>
    <lineage>
        <taxon>Eukaryota</taxon>
        <taxon>Metazoa</taxon>
        <taxon>Ecdysozoa</taxon>
        <taxon>Arthropoda</taxon>
        <taxon>Hexapoda</taxon>
        <taxon>Insecta</taxon>
        <taxon>Pterygota</taxon>
        <taxon>Neoptera</taxon>
        <taxon>Endopterygota</taxon>
        <taxon>Coleoptera</taxon>
        <taxon>Polyphaga</taxon>
        <taxon>Elateriformia</taxon>
        <taxon>Buprestoidea</taxon>
        <taxon>Buprestidae</taxon>
        <taxon>Agrilinae</taxon>
        <taxon>Agrilus</taxon>
    </lineage>
</organism>
<protein>
    <submittedName>
        <fullName evidence="3">Leucine-rich repeat-containing protein 71-like isoform X1</fullName>
    </submittedName>
</protein>
<evidence type="ECO:0000313" key="2">
    <source>
        <dbReference type="Proteomes" id="UP000192223"/>
    </source>
</evidence>
<dbReference type="InterPro" id="IPR053040">
    <property type="entry name" value="LRR-containing_protein_71"/>
</dbReference>
<dbReference type="PANTHER" id="PTHR46984:SF1">
    <property type="entry name" value="LEUCINE-RICH REPEAT-CONTAINING PROTEIN 71"/>
    <property type="match status" value="1"/>
</dbReference>
<evidence type="ECO:0000313" key="3">
    <source>
        <dbReference type="RefSeq" id="XP_025830266.1"/>
    </source>
</evidence>
<dbReference type="AlphaFoldDB" id="A0A7F5QYE5"/>
<dbReference type="Gene3D" id="3.80.10.10">
    <property type="entry name" value="Ribonuclease Inhibitor"/>
    <property type="match status" value="2"/>
</dbReference>
<keyword evidence="2" id="KW-1185">Reference proteome</keyword>
<gene>
    <name evidence="3" type="primary">LOC108733500</name>
</gene>
<dbReference type="RefSeq" id="XP_025830266.1">
    <property type="nucleotide sequence ID" value="XM_025974481.1"/>
</dbReference>
<feature type="compositionally biased region" description="Low complexity" evidence="1">
    <location>
        <begin position="339"/>
        <end position="354"/>
    </location>
</feature>
<proteinExistence type="predicted"/>
<accession>A0A7F5QYE5</accession>
<dbReference type="GeneID" id="108733500"/>
<reference evidence="3" key="1">
    <citation type="submission" date="2025-08" db="UniProtKB">
        <authorList>
            <consortium name="RefSeq"/>
        </authorList>
    </citation>
    <scope>IDENTIFICATION</scope>
    <source>
        <tissue evidence="3">Entire body</tissue>
    </source>
</reference>
<name>A0A7F5QYE5_AGRPL</name>